<feature type="compositionally biased region" description="Polar residues" evidence="1">
    <location>
        <begin position="19"/>
        <end position="28"/>
    </location>
</feature>
<evidence type="ECO:0000313" key="2">
    <source>
        <dbReference type="EMBL" id="KAB5595904.1"/>
    </source>
</evidence>
<sequence length="460" mass="50208">MPEVNAKRESSSKHASAWVESSFTSESPSAPKKRRIDDLVQGTSSGKSKPKPPIWVASEFRAQPSPSKPHVRLPPPRPKDPVPVRAVTRPTSEFIDPRTPLDPKPKKHPVAKPLSVQPIPAPLPKTIRGESAHRPQDLTLSRIQTPIFQANNPPPAVPNEALRDVAPIPPPPRIEPKIPAVPAPVVVVGDYVPLTDLTMPRFFECNNLTGKGKGRMPKSDDDFPISDEPSMEATRVAEDAESFGMKELSLEIDPNTSNVGHPGNTGRKGSSKFIKGGLAARALMVITQRDKDDALWHHYQTAKLSKNLNIREDLRVHVVQVLQSVGESVLVRCSTQPVSILGDGVPDTHSNLVDVLLSQPGKKSLPAVEPSAVIRIWKPWTEINLDVTSRPLPAPFEGKLDDKHPNFAGDVADDTKEQSPQRSEDSRAYGENLAPDRRPRSALLCSRFVVAGPESQGPHS</sequence>
<dbReference type="Proteomes" id="UP000383932">
    <property type="component" value="Unassembled WGS sequence"/>
</dbReference>
<proteinExistence type="predicted"/>
<feature type="compositionally biased region" description="Basic and acidic residues" evidence="1">
    <location>
        <begin position="413"/>
        <end position="439"/>
    </location>
</feature>
<dbReference type="OrthoDB" id="3215163at2759"/>
<gene>
    <name evidence="2" type="ORF">CTheo_668</name>
</gene>
<organism evidence="2 3">
    <name type="scientific">Ceratobasidium theobromae</name>
    <dbReference type="NCBI Taxonomy" id="1582974"/>
    <lineage>
        <taxon>Eukaryota</taxon>
        <taxon>Fungi</taxon>
        <taxon>Dikarya</taxon>
        <taxon>Basidiomycota</taxon>
        <taxon>Agaricomycotina</taxon>
        <taxon>Agaricomycetes</taxon>
        <taxon>Cantharellales</taxon>
        <taxon>Ceratobasidiaceae</taxon>
        <taxon>Ceratobasidium</taxon>
    </lineage>
</organism>
<evidence type="ECO:0000313" key="3">
    <source>
        <dbReference type="Proteomes" id="UP000383932"/>
    </source>
</evidence>
<name>A0A5N5QW36_9AGAM</name>
<dbReference type="AlphaFoldDB" id="A0A5N5QW36"/>
<evidence type="ECO:0000256" key="1">
    <source>
        <dbReference type="SAM" id="MobiDB-lite"/>
    </source>
</evidence>
<feature type="region of interest" description="Disordered" evidence="1">
    <location>
        <begin position="396"/>
        <end position="440"/>
    </location>
</feature>
<feature type="region of interest" description="Disordered" evidence="1">
    <location>
        <begin position="252"/>
        <end position="271"/>
    </location>
</feature>
<comment type="caution">
    <text evidence="2">The sequence shown here is derived from an EMBL/GenBank/DDBJ whole genome shotgun (WGS) entry which is preliminary data.</text>
</comment>
<accession>A0A5N5QW36</accession>
<dbReference type="EMBL" id="SSOP01000005">
    <property type="protein sequence ID" value="KAB5595904.1"/>
    <property type="molecule type" value="Genomic_DNA"/>
</dbReference>
<protein>
    <submittedName>
        <fullName evidence="2">Uncharacterized protein</fullName>
    </submittedName>
</protein>
<keyword evidence="3" id="KW-1185">Reference proteome</keyword>
<feature type="compositionally biased region" description="Basic and acidic residues" evidence="1">
    <location>
        <begin position="1"/>
        <end position="12"/>
    </location>
</feature>
<feature type="compositionally biased region" description="Basic and acidic residues" evidence="1">
    <location>
        <begin position="95"/>
        <end position="104"/>
    </location>
</feature>
<feature type="region of interest" description="Disordered" evidence="1">
    <location>
        <begin position="1"/>
        <end position="122"/>
    </location>
</feature>
<reference evidence="2 3" key="1">
    <citation type="journal article" date="2019" name="Fungal Biol. Biotechnol.">
        <title>Draft genome sequence of fastidious pathogen Ceratobasidium theobromae, which causes vascular-streak dieback in Theobroma cacao.</title>
        <authorList>
            <person name="Ali S.S."/>
            <person name="Asman A."/>
            <person name="Shao J."/>
            <person name="Firmansyah A.P."/>
            <person name="Susilo A.W."/>
            <person name="Rosmana A."/>
            <person name="McMahon P."/>
            <person name="Junaid M."/>
            <person name="Guest D."/>
            <person name="Kheng T.Y."/>
            <person name="Meinhardt L.W."/>
            <person name="Bailey B.A."/>
        </authorList>
    </citation>
    <scope>NUCLEOTIDE SEQUENCE [LARGE SCALE GENOMIC DNA]</scope>
    <source>
        <strain evidence="2 3">CT2</strain>
    </source>
</reference>